<evidence type="ECO:0000313" key="5">
    <source>
        <dbReference type="EMBL" id="MEA5358586.1"/>
    </source>
</evidence>
<proteinExistence type="predicted"/>
<evidence type="ECO:0000259" key="4">
    <source>
        <dbReference type="Pfam" id="PF17802"/>
    </source>
</evidence>
<feature type="domain" description="SpaA-like prealbumin fold" evidence="4">
    <location>
        <begin position="323"/>
        <end position="404"/>
    </location>
</feature>
<evidence type="ECO:0000256" key="3">
    <source>
        <dbReference type="SAM" id="SignalP"/>
    </source>
</evidence>
<gene>
    <name evidence="5" type="ORF">VA596_03485</name>
</gene>
<sequence>MVWSPNPRAGRRALTSLIAVALLGALSVTVGAPAASAASQEGIGYEVKPGQPMNPTPSRNWLGSYIVGGQQVFCVSFQLKAPNTDEEYKPGDELLTKWGTKLPADQAANISYLLLRYGDTKKPEEAAALAHLLHSWTAAPRSAADLDASLTADKIGYDADFHLAKLPADAQAAVTRLTNEAETNRGPWTASVTTPKDDQHVGTAGEWTVTVKNAKGKGVADVAVKLTATAATLAEGTETTADAGNSSPQAAAKDVTLKTGADGTVKVSLTPTGDKPGLAASLTAPADRPYVRAPVNTGVQRVVSTGGEKELTAQGVVNVAKPGAVQVTKVDADSGKGVGGAVLRITGADKATAALDQDGKPLNGADGKPAVVTTDGKTGAVTVENLRAPQDVCVVEVSAPPGYTNAFDPKNPPSACGKIESGKTLALTVSNKPNEIPHAIPAGGPPTVLAQGAVETSYSTAGVAGLGLLALLGSALVGLAARRASRR</sequence>
<keyword evidence="6" id="KW-1185">Reference proteome</keyword>
<feature type="chain" id="PRO_5045961940" description="SpaA-like prealbumin fold domain-containing protein" evidence="3">
    <location>
        <begin position="35"/>
        <end position="487"/>
    </location>
</feature>
<dbReference type="InterPro" id="IPR013783">
    <property type="entry name" value="Ig-like_fold"/>
</dbReference>
<feature type="transmembrane region" description="Helical" evidence="2">
    <location>
        <begin position="461"/>
        <end position="481"/>
    </location>
</feature>
<keyword evidence="2" id="KW-1133">Transmembrane helix</keyword>
<keyword evidence="2" id="KW-0472">Membrane</keyword>
<dbReference type="Proteomes" id="UP001304298">
    <property type="component" value="Unassembled WGS sequence"/>
</dbReference>
<dbReference type="InterPro" id="IPR006311">
    <property type="entry name" value="TAT_signal"/>
</dbReference>
<dbReference type="PROSITE" id="PS51318">
    <property type="entry name" value="TAT"/>
    <property type="match status" value="1"/>
</dbReference>
<evidence type="ECO:0000256" key="1">
    <source>
        <dbReference type="SAM" id="MobiDB-lite"/>
    </source>
</evidence>
<name>A0ABU5QXE0_9PSEU</name>
<dbReference type="Gene3D" id="2.60.40.10">
    <property type="entry name" value="Immunoglobulins"/>
    <property type="match status" value="1"/>
</dbReference>
<feature type="signal peptide" evidence="3">
    <location>
        <begin position="1"/>
        <end position="34"/>
    </location>
</feature>
<feature type="region of interest" description="Disordered" evidence="1">
    <location>
        <begin position="181"/>
        <end position="201"/>
    </location>
</feature>
<accession>A0ABU5QXE0</accession>
<evidence type="ECO:0000313" key="6">
    <source>
        <dbReference type="Proteomes" id="UP001304298"/>
    </source>
</evidence>
<organism evidence="5 6">
    <name type="scientific">Amycolatopsis heterodermiae</name>
    <dbReference type="NCBI Taxonomy" id="3110235"/>
    <lineage>
        <taxon>Bacteria</taxon>
        <taxon>Bacillati</taxon>
        <taxon>Actinomycetota</taxon>
        <taxon>Actinomycetes</taxon>
        <taxon>Pseudonocardiales</taxon>
        <taxon>Pseudonocardiaceae</taxon>
        <taxon>Amycolatopsis</taxon>
    </lineage>
</organism>
<dbReference type="Pfam" id="PF17802">
    <property type="entry name" value="SpaA"/>
    <property type="match status" value="1"/>
</dbReference>
<reference evidence="5 6" key="1">
    <citation type="submission" date="2023-12" db="EMBL/GenBank/DDBJ databases">
        <title>Amycolatopsis sp. V23-08.</title>
        <authorList>
            <person name="Somphong A."/>
        </authorList>
    </citation>
    <scope>NUCLEOTIDE SEQUENCE [LARGE SCALE GENOMIC DNA]</scope>
    <source>
        <strain evidence="5 6">V23-08</strain>
    </source>
</reference>
<comment type="caution">
    <text evidence="5">The sequence shown here is derived from an EMBL/GenBank/DDBJ whole genome shotgun (WGS) entry which is preliminary data.</text>
</comment>
<keyword evidence="3" id="KW-0732">Signal</keyword>
<dbReference type="EMBL" id="JAYFSI010000001">
    <property type="protein sequence ID" value="MEA5358586.1"/>
    <property type="molecule type" value="Genomic_DNA"/>
</dbReference>
<evidence type="ECO:0000256" key="2">
    <source>
        <dbReference type="SAM" id="Phobius"/>
    </source>
</evidence>
<keyword evidence="2" id="KW-0812">Transmembrane</keyword>
<dbReference type="RefSeq" id="WP_323323519.1">
    <property type="nucleotide sequence ID" value="NZ_JAYFSI010000001.1"/>
</dbReference>
<dbReference type="InterPro" id="IPR041033">
    <property type="entry name" value="SpaA_PFL_dom_1"/>
</dbReference>
<protein>
    <recommendedName>
        <fullName evidence="4">SpaA-like prealbumin fold domain-containing protein</fullName>
    </recommendedName>
</protein>